<organism evidence="1 2">
    <name type="scientific">Phyllobacterium bourgognense</name>
    <dbReference type="NCBI Taxonomy" id="314236"/>
    <lineage>
        <taxon>Bacteria</taxon>
        <taxon>Pseudomonadati</taxon>
        <taxon>Pseudomonadota</taxon>
        <taxon>Alphaproteobacteria</taxon>
        <taxon>Hyphomicrobiales</taxon>
        <taxon>Phyllobacteriaceae</taxon>
        <taxon>Phyllobacterium</taxon>
    </lineage>
</organism>
<evidence type="ECO:0000313" key="2">
    <source>
        <dbReference type="Proteomes" id="UP000253324"/>
    </source>
</evidence>
<dbReference type="RefSeq" id="WP_114430165.1">
    <property type="nucleotide sequence ID" value="NZ_QPJM01000005.1"/>
</dbReference>
<protein>
    <submittedName>
        <fullName evidence="1">Uncharacterized protein</fullName>
    </submittedName>
</protein>
<dbReference type="AlphaFoldDB" id="A0A368YVZ0"/>
<evidence type="ECO:0000313" key="1">
    <source>
        <dbReference type="EMBL" id="RCW83799.1"/>
    </source>
</evidence>
<comment type="caution">
    <text evidence="1">The sequence shown here is derived from an EMBL/GenBank/DDBJ whole genome shotgun (WGS) entry which is preliminary data.</text>
</comment>
<dbReference type="EMBL" id="QPJM01000005">
    <property type="protein sequence ID" value="RCW83799.1"/>
    <property type="molecule type" value="Genomic_DNA"/>
</dbReference>
<reference evidence="1 2" key="1">
    <citation type="submission" date="2018-07" db="EMBL/GenBank/DDBJ databases">
        <title>Genomic Encyclopedia of Type Strains, Phase III (KMG-III): the genomes of soil and plant-associated and newly described type strains.</title>
        <authorList>
            <person name="Whitman W."/>
        </authorList>
    </citation>
    <scope>NUCLEOTIDE SEQUENCE [LARGE SCALE GENOMIC DNA]</scope>
    <source>
        <strain evidence="1 2">31-25a</strain>
    </source>
</reference>
<proteinExistence type="predicted"/>
<gene>
    <name evidence="1" type="ORF">C7476_105295</name>
</gene>
<name>A0A368YVZ0_9HYPH</name>
<sequence>MIPFVKTFPTVERFSDHHLLCAGRDILNAASSALKKMIWKLISRTKPLPNTYPLRLPKRTDDGGAVGSIATLGDCAVLSGKQKNVAPVLARMAMMPKSVGAPEMPRAVAHKQGWWSRSQPLLPPRRFKRAEEGNAKWGGLSVMPPAWQRRIEN</sequence>
<accession>A0A368YVZ0</accession>
<keyword evidence="2" id="KW-1185">Reference proteome</keyword>
<dbReference type="Proteomes" id="UP000253324">
    <property type="component" value="Unassembled WGS sequence"/>
</dbReference>